<comment type="caution">
    <text evidence="2">The sequence shown here is derived from an EMBL/GenBank/DDBJ whole genome shotgun (WGS) entry which is preliminary data.</text>
</comment>
<protein>
    <submittedName>
        <fullName evidence="2">Uncharacterized protein</fullName>
    </submittedName>
</protein>
<proteinExistence type="predicted"/>
<sequence length="108" mass="11379">MATLVPLTQLLIPAPPDDPRPHPSLTPPNPPRPPCRFCPCPSCPLSLSTVPAATRLAPVSVNIPYRPPHPSARRGGARTLVFGRPRRGGILVGGPVLKGIRAPAPQRA</sequence>
<gene>
    <name evidence="2" type="ORF">PLEPLA_LOCUS48500</name>
</gene>
<dbReference type="Proteomes" id="UP001153269">
    <property type="component" value="Unassembled WGS sequence"/>
</dbReference>
<reference evidence="2" key="1">
    <citation type="submission" date="2020-03" db="EMBL/GenBank/DDBJ databases">
        <authorList>
            <person name="Weist P."/>
        </authorList>
    </citation>
    <scope>NUCLEOTIDE SEQUENCE</scope>
</reference>
<feature type="compositionally biased region" description="Pro residues" evidence="1">
    <location>
        <begin position="22"/>
        <end position="31"/>
    </location>
</feature>
<accession>A0A9N7ZFU6</accession>
<evidence type="ECO:0000256" key="1">
    <source>
        <dbReference type="SAM" id="MobiDB-lite"/>
    </source>
</evidence>
<feature type="region of interest" description="Disordered" evidence="1">
    <location>
        <begin position="1"/>
        <end position="31"/>
    </location>
</feature>
<name>A0A9N7ZFU6_PLEPL</name>
<evidence type="ECO:0000313" key="3">
    <source>
        <dbReference type="Proteomes" id="UP001153269"/>
    </source>
</evidence>
<keyword evidence="3" id="KW-1185">Reference proteome</keyword>
<dbReference type="AlphaFoldDB" id="A0A9N7ZFU6"/>
<evidence type="ECO:0000313" key="2">
    <source>
        <dbReference type="EMBL" id="CAB1460649.1"/>
    </source>
</evidence>
<dbReference type="EMBL" id="CADEAL010004489">
    <property type="protein sequence ID" value="CAB1460649.1"/>
    <property type="molecule type" value="Genomic_DNA"/>
</dbReference>
<organism evidence="2 3">
    <name type="scientific">Pleuronectes platessa</name>
    <name type="common">European plaice</name>
    <dbReference type="NCBI Taxonomy" id="8262"/>
    <lineage>
        <taxon>Eukaryota</taxon>
        <taxon>Metazoa</taxon>
        <taxon>Chordata</taxon>
        <taxon>Craniata</taxon>
        <taxon>Vertebrata</taxon>
        <taxon>Euteleostomi</taxon>
        <taxon>Actinopterygii</taxon>
        <taxon>Neopterygii</taxon>
        <taxon>Teleostei</taxon>
        <taxon>Neoteleostei</taxon>
        <taxon>Acanthomorphata</taxon>
        <taxon>Carangaria</taxon>
        <taxon>Pleuronectiformes</taxon>
        <taxon>Pleuronectoidei</taxon>
        <taxon>Pleuronectidae</taxon>
        <taxon>Pleuronectes</taxon>
    </lineage>
</organism>